<organism evidence="2 3">
    <name type="scientific">Enterococcus rivorum</name>
    <dbReference type="NCBI Taxonomy" id="762845"/>
    <lineage>
        <taxon>Bacteria</taxon>
        <taxon>Bacillati</taxon>
        <taxon>Bacillota</taxon>
        <taxon>Bacilli</taxon>
        <taxon>Lactobacillales</taxon>
        <taxon>Enterococcaceae</taxon>
        <taxon>Enterococcus</taxon>
    </lineage>
</organism>
<dbReference type="STRING" id="762845.BCR26_01265"/>
<sequence length="143" mass="17079">MGQVWMERLMRWNAKLQHFLKGRYARMDQLNKTMLIGSIVLIIANSFLPTSVLRWIGLALIVFIYYRFLSKRIYVRANENTKYLKIHNRIFGKIKKIKLRFQQRKIYKYFTCPSCKQSLRAPKGKGQIKVTCSKCHQQFSKKV</sequence>
<dbReference type="RefSeq" id="WP_069697888.1">
    <property type="nucleotide sequence ID" value="NZ_JAGGMA010000002.1"/>
</dbReference>
<evidence type="ECO:0008006" key="4">
    <source>
        <dbReference type="Google" id="ProtNLM"/>
    </source>
</evidence>
<proteinExistence type="predicted"/>
<keyword evidence="1" id="KW-0472">Membrane</keyword>
<dbReference type="Proteomes" id="UP000095256">
    <property type="component" value="Unassembled WGS sequence"/>
</dbReference>
<protein>
    <recommendedName>
        <fullName evidence="4">Zn-finger containing protein</fullName>
    </recommendedName>
</protein>
<evidence type="ECO:0000313" key="2">
    <source>
        <dbReference type="EMBL" id="OEH82933.1"/>
    </source>
</evidence>
<evidence type="ECO:0000256" key="1">
    <source>
        <dbReference type="SAM" id="Phobius"/>
    </source>
</evidence>
<dbReference type="AlphaFoldDB" id="A0A1E5KYP1"/>
<feature type="transmembrane region" description="Helical" evidence="1">
    <location>
        <begin position="30"/>
        <end position="47"/>
    </location>
</feature>
<gene>
    <name evidence="2" type="ORF">BCR26_01265</name>
</gene>
<dbReference type="EMBL" id="MIEK01000012">
    <property type="protein sequence ID" value="OEH82933.1"/>
    <property type="molecule type" value="Genomic_DNA"/>
</dbReference>
<feature type="transmembrane region" description="Helical" evidence="1">
    <location>
        <begin position="53"/>
        <end position="69"/>
    </location>
</feature>
<reference evidence="2 3" key="1">
    <citation type="submission" date="2016-09" db="EMBL/GenBank/DDBJ databases">
        <authorList>
            <person name="Capua I."/>
            <person name="De Benedictis P."/>
            <person name="Joannis T."/>
            <person name="Lombin L.H."/>
            <person name="Cattoli G."/>
        </authorList>
    </citation>
    <scope>NUCLEOTIDE SEQUENCE [LARGE SCALE GENOMIC DNA]</scope>
    <source>
        <strain evidence="2 3">LMG 25899</strain>
    </source>
</reference>
<evidence type="ECO:0000313" key="3">
    <source>
        <dbReference type="Proteomes" id="UP000095256"/>
    </source>
</evidence>
<keyword evidence="1" id="KW-1133">Transmembrane helix</keyword>
<comment type="caution">
    <text evidence="2">The sequence shown here is derived from an EMBL/GenBank/DDBJ whole genome shotgun (WGS) entry which is preliminary data.</text>
</comment>
<accession>A0A1E5KYP1</accession>
<keyword evidence="1" id="KW-0812">Transmembrane</keyword>
<keyword evidence="3" id="KW-1185">Reference proteome</keyword>
<dbReference type="OrthoDB" id="3174166at2"/>
<name>A0A1E5KYP1_9ENTE</name>